<dbReference type="InterPro" id="IPR036047">
    <property type="entry name" value="F-box-like_dom_sf"/>
</dbReference>
<evidence type="ECO:0000313" key="4">
    <source>
        <dbReference type="Proteomes" id="UP000759131"/>
    </source>
</evidence>
<proteinExistence type="predicted"/>
<evidence type="ECO:0000256" key="1">
    <source>
        <dbReference type="SAM" id="MobiDB-lite"/>
    </source>
</evidence>
<dbReference type="Proteomes" id="UP000759131">
    <property type="component" value="Unassembled WGS sequence"/>
</dbReference>
<feature type="domain" description="F-box" evidence="2">
    <location>
        <begin position="36"/>
        <end position="68"/>
    </location>
</feature>
<feature type="compositionally biased region" description="Low complexity" evidence="1">
    <location>
        <begin position="1"/>
        <end position="13"/>
    </location>
</feature>
<organism evidence="3">
    <name type="scientific">Medioppia subpectinata</name>
    <dbReference type="NCBI Taxonomy" id="1979941"/>
    <lineage>
        <taxon>Eukaryota</taxon>
        <taxon>Metazoa</taxon>
        <taxon>Ecdysozoa</taxon>
        <taxon>Arthropoda</taxon>
        <taxon>Chelicerata</taxon>
        <taxon>Arachnida</taxon>
        <taxon>Acari</taxon>
        <taxon>Acariformes</taxon>
        <taxon>Sarcoptiformes</taxon>
        <taxon>Oribatida</taxon>
        <taxon>Brachypylina</taxon>
        <taxon>Oppioidea</taxon>
        <taxon>Oppiidae</taxon>
        <taxon>Medioppia</taxon>
    </lineage>
</organism>
<protein>
    <recommendedName>
        <fullName evidence="2">F-box domain-containing protein</fullName>
    </recommendedName>
</protein>
<evidence type="ECO:0000313" key="3">
    <source>
        <dbReference type="EMBL" id="CAD7631927.1"/>
    </source>
</evidence>
<sequence>MGQQMTTTKTSLETTDDGNEDNRQQPKIYSKDSLDRFGDDLCELLLSYFPFKDRFRCECVSKQFQRTVFGSVVDINIDDRFMSKILYKKRVNNQKLVSIAIKCPNIETIVCEVISTEYMK</sequence>
<dbReference type="CDD" id="cd09917">
    <property type="entry name" value="F-box_SF"/>
    <property type="match status" value="1"/>
</dbReference>
<dbReference type="Pfam" id="PF00646">
    <property type="entry name" value="F-box"/>
    <property type="match status" value="1"/>
</dbReference>
<feature type="region of interest" description="Disordered" evidence="1">
    <location>
        <begin position="1"/>
        <end position="26"/>
    </location>
</feature>
<evidence type="ECO:0000259" key="2">
    <source>
        <dbReference type="Pfam" id="PF00646"/>
    </source>
</evidence>
<feature type="non-terminal residue" evidence="3">
    <location>
        <position position="1"/>
    </location>
</feature>
<dbReference type="SUPFAM" id="SSF81383">
    <property type="entry name" value="F-box domain"/>
    <property type="match status" value="1"/>
</dbReference>
<dbReference type="EMBL" id="CAJPIZ010010204">
    <property type="protein sequence ID" value="CAG2112357.1"/>
    <property type="molecule type" value="Genomic_DNA"/>
</dbReference>
<dbReference type="OrthoDB" id="6532368at2759"/>
<dbReference type="InterPro" id="IPR001810">
    <property type="entry name" value="F-box_dom"/>
</dbReference>
<name>A0A7R9Q4J3_9ACAR</name>
<gene>
    <name evidence="3" type="ORF">OSB1V03_LOCUS12335</name>
</gene>
<reference evidence="3" key="1">
    <citation type="submission" date="2020-11" db="EMBL/GenBank/DDBJ databases">
        <authorList>
            <person name="Tran Van P."/>
        </authorList>
    </citation>
    <scope>NUCLEOTIDE SEQUENCE</scope>
</reference>
<dbReference type="AlphaFoldDB" id="A0A7R9Q4J3"/>
<dbReference type="EMBL" id="OC864779">
    <property type="protein sequence ID" value="CAD7631927.1"/>
    <property type="molecule type" value="Genomic_DNA"/>
</dbReference>
<accession>A0A7R9Q4J3</accession>
<keyword evidence="4" id="KW-1185">Reference proteome</keyword>